<reference evidence="3 4" key="1">
    <citation type="journal article" date="2016" name="Antonie Van Leeuwenhoek">
        <title>Bacillus depressus sp. nov., isolated from soil of a sunflower field.</title>
        <authorList>
            <person name="Wei X."/>
            <person name="Xin D."/>
            <person name="Xin Y."/>
            <person name="Zhang H."/>
            <person name="Wang T."/>
            <person name="Zhang J."/>
        </authorList>
    </citation>
    <scope>NUCLEOTIDE SEQUENCE [LARGE SCALE GENOMIC DNA]</scope>
    <source>
        <strain evidence="3 4">BZ1</strain>
    </source>
</reference>
<evidence type="ECO:0000313" key="3">
    <source>
        <dbReference type="EMBL" id="KAB2336091.1"/>
    </source>
</evidence>
<dbReference type="InterPro" id="IPR043717">
    <property type="entry name" value="DUF5658"/>
</dbReference>
<keyword evidence="4" id="KW-1185">Reference proteome</keyword>
<keyword evidence="1" id="KW-0812">Transmembrane</keyword>
<feature type="transmembrane region" description="Helical" evidence="1">
    <location>
        <begin position="43"/>
        <end position="63"/>
    </location>
</feature>
<evidence type="ECO:0000313" key="4">
    <source>
        <dbReference type="Proteomes" id="UP000481030"/>
    </source>
</evidence>
<proteinExistence type="predicted"/>
<keyword evidence="1" id="KW-1133">Transmembrane helix</keyword>
<name>A0A6L3V4N2_9BACI</name>
<evidence type="ECO:0000259" key="2">
    <source>
        <dbReference type="Pfam" id="PF18902"/>
    </source>
</evidence>
<organism evidence="3 4">
    <name type="scientific">Cytobacillus depressus</name>
    <dbReference type="NCBI Taxonomy" id="1602942"/>
    <lineage>
        <taxon>Bacteria</taxon>
        <taxon>Bacillati</taxon>
        <taxon>Bacillota</taxon>
        <taxon>Bacilli</taxon>
        <taxon>Bacillales</taxon>
        <taxon>Bacillaceae</taxon>
        <taxon>Cytobacillus</taxon>
    </lineage>
</organism>
<protein>
    <recommendedName>
        <fullName evidence="2">DUF5658 domain-containing protein</fullName>
    </recommendedName>
</protein>
<accession>A0A6L3V4N2</accession>
<feature type="domain" description="DUF5658" evidence="2">
    <location>
        <begin position="7"/>
        <end position="95"/>
    </location>
</feature>
<feature type="transmembrane region" description="Helical" evidence="1">
    <location>
        <begin position="75"/>
        <end position="95"/>
    </location>
</feature>
<dbReference type="Proteomes" id="UP000481030">
    <property type="component" value="Unassembled WGS sequence"/>
</dbReference>
<keyword evidence="1" id="KW-0472">Membrane</keyword>
<gene>
    <name evidence="3" type="ORF">F7731_11305</name>
</gene>
<comment type="caution">
    <text evidence="3">The sequence shown here is derived from an EMBL/GenBank/DDBJ whole genome shotgun (WGS) entry which is preliminary data.</text>
</comment>
<sequence>MKGIFLYLAVINFVDGMVTFLGIRFSIIEEGNPFMNALYQASPLGFLVLKTLLSCILLTFIFFKKLPSRPSIKNLALAGSLLYTMVCLLHGVWIAKFLLMS</sequence>
<feature type="transmembrane region" description="Helical" evidence="1">
    <location>
        <begin position="5"/>
        <end position="23"/>
    </location>
</feature>
<evidence type="ECO:0000256" key="1">
    <source>
        <dbReference type="SAM" id="Phobius"/>
    </source>
</evidence>
<dbReference type="RefSeq" id="WP_151534893.1">
    <property type="nucleotide sequence ID" value="NZ_WBOS01000004.1"/>
</dbReference>
<dbReference type="EMBL" id="WBOS01000004">
    <property type="protein sequence ID" value="KAB2336091.1"/>
    <property type="molecule type" value="Genomic_DNA"/>
</dbReference>
<dbReference type="AlphaFoldDB" id="A0A6L3V4N2"/>
<dbReference type="OrthoDB" id="2084666at2"/>
<dbReference type="Pfam" id="PF18902">
    <property type="entry name" value="DUF5658"/>
    <property type="match status" value="1"/>
</dbReference>